<evidence type="ECO:0000313" key="3">
    <source>
        <dbReference type="Proteomes" id="UP000247476"/>
    </source>
</evidence>
<dbReference type="InterPro" id="IPR032267">
    <property type="entry name" value="DUF4832"/>
</dbReference>
<accession>A0A2V5KR38</accession>
<organism evidence="2 3">
    <name type="scientific">Paenibacillus flagellatus</name>
    <dbReference type="NCBI Taxonomy" id="2211139"/>
    <lineage>
        <taxon>Bacteria</taxon>
        <taxon>Bacillati</taxon>
        <taxon>Bacillota</taxon>
        <taxon>Bacilli</taxon>
        <taxon>Bacillales</taxon>
        <taxon>Paenibacillaceae</taxon>
        <taxon>Paenibacillus</taxon>
    </lineage>
</organism>
<comment type="caution">
    <text evidence="2">The sequence shown here is derived from an EMBL/GenBank/DDBJ whole genome shotgun (WGS) entry which is preliminary data.</text>
</comment>
<dbReference type="Pfam" id="PF16116">
    <property type="entry name" value="DUF4832"/>
    <property type="match status" value="1"/>
</dbReference>
<evidence type="ECO:0000313" key="2">
    <source>
        <dbReference type="EMBL" id="PYI53837.1"/>
    </source>
</evidence>
<protein>
    <recommendedName>
        <fullName evidence="1">DUF4832 domain-containing protein</fullName>
    </recommendedName>
</protein>
<dbReference type="Gene3D" id="3.20.20.80">
    <property type="entry name" value="Glycosidases"/>
    <property type="match status" value="1"/>
</dbReference>
<keyword evidence="3" id="KW-1185">Reference proteome</keyword>
<dbReference type="Proteomes" id="UP000247476">
    <property type="component" value="Unassembled WGS sequence"/>
</dbReference>
<sequence>MLNVTRLERTNFMKRQRLFWRRLLFLAVILAVGLSGRFAYNRLLADAENKRISYMPSETNQVLANPFMGFAVDAKSVDAKQPHRLAHVNLFWRELEPEKGVYAFDDLERKFNFSLWKQRGVHLVIRVILDYPGDRTHMDIPDWLYEEIDHKGTWYDNDYGKGFSPDYANPVLIENHERLIAALGKRFNDDPQVAFIQLGSVGHWGEWHTSDDERHFIPFPKRDITDQYVTHYLRAFPDKHLLMRRPHEIARANGMGLFNDAFGKSSSTIDGFWKWYTEGYTSWLTGDREPAMPDFWTKAPSGGEFAGDANYFDDRHIEETLRQAVLTHVTWMGPNAPYKETSRALQPNIDRFLNTIGYRFVINEESHPRTGVAGKALDISMRVTNRGAAPFYFEWPLELALAGPDGAVAASVRTTVDIREWLPGEHEFSYSLPLPEGLAAGTYTVLAAVLDPQTGKPGVEFANDGKRADGRYALGTVVVR</sequence>
<dbReference type="InterPro" id="IPR017853">
    <property type="entry name" value="GH"/>
</dbReference>
<name>A0A2V5KR38_9BACL</name>
<dbReference type="EMBL" id="QJVJ01000006">
    <property type="protein sequence ID" value="PYI53837.1"/>
    <property type="molecule type" value="Genomic_DNA"/>
</dbReference>
<evidence type="ECO:0000259" key="1">
    <source>
        <dbReference type="Pfam" id="PF16116"/>
    </source>
</evidence>
<proteinExistence type="predicted"/>
<dbReference type="AlphaFoldDB" id="A0A2V5KR38"/>
<gene>
    <name evidence="2" type="ORF">DLM86_14875</name>
</gene>
<reference evidence="2 3" key="1">
    <citation type="submission" date="2018-05" db="EMBL/GenBank/DDBJ databases">
        <title>Paenibacillus flagellatus sp. nov., isolated from selenium mineral soil.</title>
        <authorList>
            <person name="Dai X."/>
        </authorList>
    </citation>
    <scope>NUCLEOTIDE SEQUENCE [LARGE SCALE GENOMIC DNA]</scope>
    <source>
        <strain evidence="2 3">DXL2</strain>
    </source>
</reference>
<dbReference type="SUPFAM" id="SSF51445">
    <property type="entry name" value="(Trans)glycosidases"/>
    <property type="match status" value="1"/>
</dbReference>
<feature type="domain" description="DUF4832" evidence="1">
    <location>
        <begin position="255"/>
        <end position="463"/>
    </location>
</feature>